<dbReference type="InterPro" id="IPR006860">
    <property type="entry name" value="FecR"/>
</dbReference>
<dbReference type="PANTHER" id="PTHR30273:SF2">
    <property type="entry name" value="PROTEIN FECR"/>
    <property type="match status" value="1"/>
</dbReference>
<evidence type="ECO:0000259" key="2">
    <source>
        <dbReference type="Pfam" id="PF04773"/>
    </source>
</evidence>
<protein>
    <submittedName>
        <fullName evidence="4">Transmembrane sensor</fullName>
    </submittedName>
</protein>
<keyword evidence="1 4" id="KW-0812">Transmembrane</keyword>
<feature type="transmembrane region" description="Helical" evidence="1">
    <location>
        <begin position="91"/>
        <end position="111"/>
    </location>
</feature>
<reference evidence="4 5" key="1">
    <citation type="submission" date="2024-06" db="EMBL/GenBank/DDBJ databases">
        <title>Genomic Encyclopedia of Type Strains, Phase IV (KMG-IV): sequencing the most valuable type-strain genomes for metagenomic binning, comparative biology and taxonomic classification.</title>
        <authorList>
            <person name="Goeker M."/>
        </authorList>
    </citation>
    <scope>NUCLEOTIDE SEQUENCE [LARGE SCALE GENOMIC DNA]</scope>
    <source>
        <strain evidence="4 5">DSM 17809</strain>
    </source>
</reference>
<sequence length="341" mass="36933">MNDNQRQNGHSGSPDAASWFVQLQRRPDDSGLRCAFEAWLAADPSHAAQWAQVSGTWEHLGDLKDEPEILAAREALRAELAQAQRRPKMRWAAGIAAIAVAGAAALGIGSWRQAQPKTASSTSPPAMAEVIATYRTPVGGQQAVTLEDGSRITLSTASEVRLTEWGARRAFTVVQGEVFFEVAKNPQRPFVVSAAGRSVTALGTAFDVRVDPGQWSVSLIEGKIRVATRGTSIDLTPGRELTQIGDQPWTIENRDVARLATWREGHLMFDNRPLGSIVQEMNRYSTRKVQIADPALAAKPLSGRFKSGDVTGFVETLEAYGMARGVETSSTTIELRPLSGE</sequence>
<gene>
    <name evidence="4" type="ORF">ABID41_003397</name>
</gene>
<keyword evidence="5" id="KW-1185">Reference proteome</keyword>
<dbReference type="InterPro" id="IPR012373">
    <property type="entry name" value="Ferrdict_sens_TM"/>
</dbReference>
<dbReference type="Pfam" id="PF16220">
    <property type="entry name" value="DUF4880"/>
    <property type="match status" value="1"/>
</dbReference>
<organism evidence="4 5">
    <name type="scientific">Phenylobacterium koreense</name>
    <dbReference type="NCBI Taxonomy" id="266125"/>
    <lineage>
        <taxon>Bacteria</taxon>
        <taxon>Pseudomonadati</taxon>
        <taxon>Pseudomonadota</taxon>
        <taxon>Alphaproteobacteria</taxon>
        <taxon>Caulobacterales</taxon>
        <taxon>Caulobacteraceae</taxon>
        <taxon>Phenylobacterium</taxon>
    </lineage>
</organism>
<comment type="caution">
    <text evidence="4">The sequence shown here is derived from an EMBL/GenBank/DDBJ whole genome shotgun (WGS) entry which is preliminary data.</text>
</comment>
<proteinExistence type="predicted"/>
<evidence type="ECO:0000256" key="1">
    <source>
        <dbReference type="SAM" id="Phobius"/>
    </source>
</evidence>
<accession>A0ABV2EMH9</accession>
<dbReference type="Proteomes" id="UP001549110">
    <property type="component" value="Unassembled WGS sequence"/>
</dbReference>
<dbReference type="Gene3D" id="2.60.120.1440">
    <property type="match status" value="1"/>
</dbReference>
<dbReference type="Gene3D" id="3.55.50.30">
    <property type="match status" value="1"/>
</dbReference>
<feature type="domain" description="FecR protein" evidence="2">
    <location>
        <begin position="133"/>
        <end position="225"/>
    </location>
</feature>
<dbReference type="EMBL" id="JBEPLU010000003">
    <property type="protein sequence ID" value="MET3528258.1"/>
    <property type="molecule type" value="Genomic_DNA"/>
</dbReference>
<evidence type="ECO:0000313" key="5">
    <source>
        <dbReference type="Proteomes" id="UP001549110"/>
    </source>
</evidence>
<evidence type="ECO:0000313" key="4">
    <source>
        <dbReference type="EMBL" id="MET3528258.1"/>
    </source>
</evidence>
<keyword evidence="1" id="KW-1133">Transmembrane helix</keyword>
<name>A0ABV2EMH9_9CAUL</name>
<dbReference type="RefSeq" id="WP_354298220.1">
    <property type="nucleotide sequence ID" value="NZ_JBEPLU010000003.1"/>
</dbReference>
<feature type="domain" description="FecR N-terminal" evidence="3">
    <location>
        <begin position="16"/>
        <end position="54"/>
    </location>
</feature>
<evidence type="ECO:0000259" key="3">
    <source>
        <dbReference type="Pfam" id="PF16220"/>
    </source>
</evidence>
<dbReference type="PANTHER" id="PTHR30273">
    <property type="entry name" value="PERIPLASMIC SIGNAL SENSOR AND SIGMA FACTOR ACTIVATOR FECR-RELATED"/>
    <property type="match status" value="1"/>
</dbReference>
<dbReference type="Pfam" id="PF04773">
    <property type="entry name" value="FecR"/>
    <property type="match status" value="1"/>
</dbReference>
<keyword evidence="1" id="KW-0472">Membrane</keyword>
<dbReference type="InterPro" id="IPR032623">
    <property type="entry name" value="FecR_N"/>
</dbReference>
<dbReference type="PIRSF" id="PIRSF018266">
    <property type="entry name" value="FecR"/>
    <property type="match status" value="1"/>
</dbReference>